<gene>
    <name evidence="2" type="ORF">MANT1106_LOCUS5394</name>
</gene>
<keyword evidence="1" id="KW-0732">Signal</keyword>
<feature type="signal peptide" evidence="1">
    <location>
        <begin position="1"/>
        <end position="26"/>
    </location>
</feature>
<accession>A0A7S0X537</accession>
<reference evidence="2" key="1">
    <citation type="submission" date="2021-01" db="EMBL/GenBank/DDBJ databases">
        <authorList>
            <person name="Corre E."/>
            <person name="Pelletier E."/>
            <person name="Niang G."/>
            <person name="Scheremetjew M."/>
            <person name="Finn R."/>
            <person name="Kale V."/>
            <person name="Holt S."/>
            <person name="Cochrane G."/>
            <person name="Meng A."/>
            <person name="Brown T."/>
            <person name="Cohen L."/>
        </authorList>
    </citation>
    <scope>NUCLEOTIDE SEQUENCE</scope>
    <source>
        <strain evidence="2">SL-175</strain>
    </source>
</reference>
<evidence type="ECO:0000256" key="1">
    <source>
        <dbReference type="SAM" id="SignalP"/>
    </source>
</evidence>
<sequence>MQTPTSSRLFAAVVFVAAATAITVEADVDAITRAAAKTTSKIVNVDFNHEFPLLSAVSSWQRKHFGSSPASSRAVSPPDHRRSLVETSFCEFDAEDNDCDINPLAVFQSFRPATSAGQILVEVFKPELECRQLMSKTTCSANPSCEFEDKKCGFNPVVLLSAKVGTCKDSEKANVTILTKILEGNATCTVAKDKASCSDRISAGCIFEDGICQFDSKRYIGEYMMADMGAGSMLGMFVKLGKLVDVCEMTSSGATTNATTACNANSKCEWDITKKNCDVSAPARNAILSAGNTSAVTAIYVQAFTCSLSSPTSCIAPCAKSLADTCVYPASEIALSLFGEMKESPMKDIMMKTVTCSLVDISTSMNTTAAESSCKAAAEGCSYTMGAAECDFNPDATDIMNLMKAKIPGSQPQCPTLMSMMIPSVLECIATPEAECGTGATAGKCEMDEGSCSIDESIMFELLLGKEDGQNVASMMSSCEQHSSKAACEVQTMDLDFFGKKNPTKQKVETVMSFKGITVVNPGKIKTALAATIGGDVKVEDITLTKIHFPVKAKLRLSTTLATVNADKPAFESKFKKGAAVDLMVSESDIVISAITESARRRGRGLLAAGVDVAFTVENAADATVAQRIATNITTASALTTLAAETGATATVVEAPTFELVVAMEIATADSAGVTSKVSESSTTATLATNLATAGMASITVTVTETPTVKKNSYLAPASASSGHRSFQTLTGGVAVAIFVVGMIVF</sequence>
<dbReference type="AlphaFoldDB" id="A0A7S0X537"/>
<dbReference type="EMBL" id="HBFC01009267">
    <property type="protein sequence ID" value="CAD8702712.1"/>
    <property type="molecule type" value="Transcribed_RNA"/>
</dbReference>
<name>A0A7S0X537_9CHLO</name>
<evidence type="ECO:0000313" key="2">
    <source>
        <dbReference type="EMBL" id="CAD8702712.1"/>
    </source>
</evidence>
<protein>
    <submittedName>
        <fullName evidence="2">Uncharacterized protein</fullName>
    </submittedName>
</protein>
<feature type="chain" id="PRO_5031376283" evidence="1">
    <location>
        <begin position="27"/>
        <end position="746"/>
    </location>
</feature>
<proteinExistence type="predicted"/>
<organism evidence="2">
    <name type="scientific">Mantoniella antarctica</name>
    <dbReference type="NCBI Taxonomy" id="81844"/>
    <lineage>
        <taxon>Eukaryota</taxon>
        <taxon>Viridiplantae</taxon>
        <taxon>Chlorophyta</taxon>
        <taxon>Mamiellophyceae</taxon>
        <taxon>Mamiellales</taxon>
        <taxon>Mamiellaceae</taxon>
        <taxon>Mantoniella</taxon>
    </lineage>
</organism>